<feature type="site" description="mRNA cap binding" evidence="13">
    <location>
        <position position="208"/>
    </location>
</feature>
<gene>
    <name evidence="16" type="ORF">HJG63_016845</name>
</gene>
<feature type="region of interest" description="Disordered" evidence="14">
    <location>
        <begin position="15"/>
        <end position="146"/>
    </location>
</feature>
<dbReference type="PROSITE" id="PS51562">
    <property type="entry name" value="RNA_CAP0_MT"/>
    <property type="match status" value="1"/>
</dbReference>
<feature type="site" description="mRNA cap binding" evidence="13">
    <location>
        <position position="239"/>
    </location>
</feature>
<proteinExistence type="inferred from homology"/>
<dbReference type="InterPro" id="IPR029063">
    <property type="entry name" value="SAM-dependent_MTases_sf"/>
</dbReference>
<feature type="compositionally biased region" description="Polar residues" evidence="14">
    <location>
        <begin position="23"/>
        <end position="39"/>
    </location>
</feature>
<dbReference type="InterPro" id="IPR016899">
    <property type="entry name" value="mRNA_G-N7_MeTrfase_euk"/>
</dbReference>
<feature type="site" description="mRNA cap binding" evidence="13">
    <location>
        <position position="468"/>
    </location>
</feature>
<feature type="compositionally biased region" description="Basic and acidic residues" evidence="14">
    <location>
        <begin position="61"/>
        <end position="72"/>
    </location>
</feature>
<feature type="binding site" evidence="13">
    <location>
        <begin position="176"/>
        <end position="177"/>
    </location>
    <ligand>
        <name>mRNA</name>
        <dbReference type="ChEBI" id="CHEBI:33699"/>
    </ligand>
</feature>
<protein>
    <recommendedName>
        <fullName evidence="11">mRNA cap guanine-N(7) methyltransferase</fullName>
        <ecNumber evidence="11">2.1.1.56</ecNumber>
    </recommendedName>
    <alternativeName>
        <fullName evidence="11">mRNA (guanine-N(7))-methyltransferase</fullName>
    </alternativeName>
    <alternativeName>
        <fullName evidence="11">mRNA cap methyltransferase</fullName>
    </alternativeName>
</protein>
<feature type="binding site" evidence="12">
    <location>
        <position position="205"/>
    </location>
    <ligand>
        <name>S-adenosyl-L-methionine</name>
        <dbReference type="ChEBI" id="CHEBI:59789"/>
    </ligand>
</feature>
<feature type="compositionally biased region" description="Basic and acidic residues" evidence="14">
    <location>
        <begin position="129"/>
        <end position="145"/>
    </location>
</feature>
<keyword evidence="17" id="KW-1185">Reference proteome</keyword>
<evidence type="ECO:0000256" key="7">
    <source>
        <dbReference type="ARBA" id="ARBA00023042"/>
    </source>
</evidence>
<evidence type="ECO:0000256" key="5">
    <source>
        <dbReference type="ARBA" id="ARBA00022691"/>
    </source>
</evidence>
<evidence type="ECO:0000256" key="12">
    <source>
        <dbReference type="PIRSR" id="PIRSR028762-1"/>
    </source>
</evidence>
<dbReference type="EMBL" id="JACASE010000012">
    <property type="protein sequence ID" value="KAF6423624.1"/>
    <property type="molecule type" value="Genomic_DNA"/>
</dbReference>
<dbReference type="PIRSF" id="PIRSF028762">
    <property type="entry name" value="ABD1"/>
    <property type="match status" value="1"/>
</dbReference>
<keyword evidence="7 11" id="KW-0506">mRNA capping</keyword>
<comment type="function">
    <text evidence="10">Catalytic subunit of the mRNA-capping methyltransferase RNMT:RAMAC complex that methylates the N7 position of the added guanosine to the 5'-cap structure of mRNAs. Binds RNA containing 5'-terminal GpppC.</text>
</comment>
<dbReference type="Proteomes" id="UP000593571">
    <property type="component" value="Unassembled WGS sequence"/>
</dbReference>
<evidence type="ECO:0000256" key="4">
    <source>
        <dbReference type="ARBA" id="ARBA00022679"/>
    </source>
</evidence>
<dbReference type="CDD" id="cd02440">
    <property type="entry name" value="AdoMet_MTases"/>
    <property type="match status" value="1"/>
</dbReference>
<feature type="binding site" evidence="12">
    <location>
        <position position="180"/>
    </location>
    <ligand>
        <name>S-adenosyl-L-methionine</name>
        <dbReference type="ChEBI" id="CHEBI:59789"/>
    </ligand>
</feature>
<feature type="site" description="mRNA cap binding" evidence="13">
    <location>
        <position position="289"/>
    </location>
</feature>
<evidence type="ECO:0000256" key="13">
    <source>
        <dbReference type="PIRSR" id="PIRSR028762-2"/>
    </source>
</evidence>
<evidence type="ECO:0000256" key="8">
    <source>
        <dbReference type="ARBA" id="ARBA00023242"/>
    </source>
</evidence>
<comment type="similarity">
    <text evidence="11">Belongs to the class I-like SAM-binding methyltransferase superfamily. mRNA cap 0 methyltransferase family.</text>
</comment>
<dbReference type="Pfam" id="PF03291">
    <property type="entry name" value="mRNA_G-N7_MeTrfase"/>
    <property type="match status" value="1"/>
</dbReference>
<comment type="catalytic activity">
    <reaction evidence="9">
        <text>a 5'-end (5'-triphosphoguanosine)-ribonucleoside in mRNA + S-adenosyl-L-methionine = a 5'-end (N(7)-methyl 5'-triphosphoguanosine)-ribonucleoside in mRNA + S-adenosyl-L-homocysteine</text>
        <dbReference type="Rhea" id="RHEA:67008"/>
        <dbReference type="Rhea" id="RHEA-COMP:17166"/>
        <dbReference type="Rhea" id="RHEA-COMP:17167"/>
        <dbReference type="ChEBI" id="CHEBI:57856"/>
        <dbReference type="ChEBI" id="CHEBI:59789"/>
        <dbReference type="ChEBI" id="CHEBI:156461"/>
        <dbReference type="ChEBI" id="CHEBI:167617"/>
        <dbReference type="EC" id="2.1.1.56"/>
    </reaction>
</comment>
<evidence type="ECO:0000313" key="16">
    <source>
        <dbReference type="EMBL" id="KAF6423624.1"/>
    </source>
</evidence>
<feature type="site" description="mRNA cap binding" evidence="13">
    <location>
        <position position="371"/>
    </location>
</feature>
<accession>A0A7J8DK65</accession>
<evidence type="ECO:0000256" key="10">
    <source>
        <dbReference type="ARBA" id="ARBA00045434"/>
    </source>
</evidence>
<keyword evidence="8 11" id="KW-0539">Nucleus</keyword>
<dbReference type="GO" id="GO:0005634">
    <property type="term" value="C:nucleus"/>
    <property type="evidence" value="ECO:0007669"/>
    <property type="project" value="UniProtKB-SubCell"/>
</dbReference>
<dbReference type="Gene3D" id="3.40.50.150">
    <property type="entry name" value="Vaccinia Virus protein VP39"/>
    <property type="match status" value="1"/>
</dbReference>
<feature type="binding site" evidence="12">
    <location>
        <position position="227"/>
    </location>
    <ligand>
        <name>S-adenosyl-L-methionine</name>
        <dbReference type="ChEBI" id="CHEBI:59789"/>
    </ligand>
</feature>
<dbReference type="SUPFAM" id="SSF53335">
    <property type="entry name" value="S-adenosyl-L-methionine-dependent methyltransferases"/>
    <property type="match status" value="1"/>
</dbReference>
<dbReference type="PANTHER" id="PTHR12189:SF2">
    <property type="entry name" value="MRNA CAP GUANINE-N7 METHYLTRANSFERASE"/>
    <property type="match status" value="1"/>
</dbReference>
<dbReference type="PANTHER" id="PTHR12189">
    <property type="entry name" value="MRNA GUANINE-7- METHYLTRANSFERASE"/>
    <property type="match status" value="1"/>
</dbReference>
<feature type="site" description="mRNA cap binding" evidence="13">
    <location>
        <position position="214"/>
    </location>
</feature>
<dbReference type="InterPro" id="IPR039753">
    <property type="entry name" value="RG7MT1"/>
</dbReference>
<dbReference type="AlphaFoldDB" id="A0A7J8DK65"/>
<evidence type="ECO:0000256" key="1">
    <source>
        <dbReference type="ARBA" id="ARBA00004123"/>
    </source>
</evidence>
<keyword evidence="2 11" id="KW-0489">Methyltransferase</keyword>
<evidence type="ECO:0000256" key="3">
    <source>
        <dbReference type="ARBA" id="ARBA00022664"/>
    </source>
</evidence>
<comment type="subcellular location">
    <subcellularLocation>
        <location evidence="1 11">Nucleus</location>
    </subcellularLocation>
</comment>
<keyword evidence="5 11" id="KW-0949">S-adenosyl-L-methionine</keyword>
<feature type="binding site" evidence="12">
    <location>
        <position position="262"/>
    </location>
    <ligand>
        <name>S-adenosyl-L-methionine</name>
        <dbReference type="ChEBI" id="CHEBI:59789"/>
    </ligand>
</feature>
<dbReference type="EC" id="2.1.1.56" evidence="11"/>
<feature type="domain" description="MRNA cap 0 methyltransferase" evidence="15">
    <location>
        <begin position="167"/>
        <end position="476"/>
    </location>
</feature>
<feature type="binding site" evidence="12">
    <location>
        <position position="290"/>
    </location>
    <ligand>
        <name>S-adenosyl-L-methionine</name>
        <dbReference type="ChEBI" id="CHEBI:59789"/>
    </ligand>
</feature>
<evidence type="ECO:0000313" key="17">
    <source>
        <dbReference type="Proteomes" id="UP000593571"/>
    </source>
</evidence>
<reference evidence="16 17" key="1">
    <citation type="journal article" date="2020" name="Nature">
        <title>Six reference-quality genomes reveal evolution of bat adaptations.</title>
        <authorList>
            <person name="Jebb D."/>
            <person name="Huang Z."/>
            <person name="Pippel M."/>
            <person name="Hughes G.M."/>
            <person name="Lavrichenko K."/>
            <person name="Devanna P."/>
            <person name="Winkler S."/>
            <person name="Jermiin L.S."/>
            <person name="Skirmuntt E.C."/>
            <person name="Katzourakis A."/>
            <person name="Burkitt-Gray L."/>
            <person name="Ray D.A."/>
            <person name="Sullivan K.A.M."/>
            <person name="Roscito J.G."/>
            <person name="Kirilenko B.M."/>
            <person name="Davalos L.M."/>
            <person name="Corthals A.P."/>
            <person name="Power M.L."/>
            <person name="Jones G."/>
            <person name="Ransome R.D."/>
            <person name="Dechmann D.K.N."/>
            <person name="Locatelli A.G."/>
            <person name="Puechmaille S.J."/>
            <person name="Fedrigo O."/>
            <person name="Jarvis E.D."/>
            <person name="Hiller M."/>
            <person name="Vernes S.C."/>
            <person name="Myers E.W."/>
            <person name="Teeling E.C."/>
        </authorList>
    </citation>
    <scope>NUCLEOTIDE SEQUENCE [LARGE SCALE GENOMIC DNA]</scope>
    <source>
        <strain evidence="16">MRouAeg1</strain>
        <tissue evidence="16">Muscle</tissue>
    </source>
</reference>
<keyword evidence="6 11" id="KW-0694">RNA-binding</keyword>
<keyword evidence="3 11" id="KW-0507">mRNA processing</keyword>
<dbReference type="InterPro" id="IPR004971">
    <property type="entry name" value="mRNA_G-N7_MeTrfase_dom"/>
</dbReference>
<feature type="binding site" evidence="12">
    <location>
        <position position="285"/>
    </location>
    <ligand>
        <name>S-adenosyl-L-methionine</name>
        <dbReference type="ChEBI" id="CHEBI:59789"/>
    </ligand>
</feature>
<dbReference type="GO" id="GO:0003723">
    <property type="term" value="F:RNA binding"/>
    <property type="evidence" value="ECO:0007669"/>
    <property type="project" value="UniProtKB-KW"/>
</dbReference>
<evidence type="ECO:0000259" key="15">
    <source>
        <dbReference type="PROSITE" id="PS51562"/>
    </source>
</evidence>
<dbReference type="GO" id="GO:0004482">
    <property type="term" value="F:mRNA 5'-cap (guanine-N7-)-methyltransferase activity"/>
    <property type="evidence" value="ECO:0007669"/>
    <property type="project" value="UniProtKB-EC"/>
</dbReference>
<comment type="caution">
    <text evidence="16">The sequence shown here is derived from an EMBL/GenBank/DDBJ whole genome shotgun (WGS) entry which is preliminary data.</text>
</comment>
<evidence type="ECO:0000256" key="14">
    <source>
        <dbReference type="SAM" id="MobiDB-lite"/>
    </source>
</evidence>
<evidence type="ECO:0000256" key="11">
    <source>
        <dbReference type="PIRNR" id="PIRNR028762"/>
    </source>
</evidence>
<name>A0A7J8DK65_ROUAE</name>
<keyword evidence="4 11" id="KW-0808">Transferase</keyword>
<organism evidence="16 17">
    <name type="scientific">Rousettus aegyptiacus</name>
    <name type="common">Egyptian fruit bat</name>
    <name type="synonym">Pteropus aegyptiacus</name>
    <dbReference type="NCBI Taxonomy" id="9407"/>
    <lineage>
        <taxon>Eukaryota</taxon>
        <taxon>Metazoa</taxon>
        <taxon>Chordata</taxon>
        <taxon>Craniata</taxon>
        <taxon>Vertebrata</taxon>
        <taxon>Euteleostomi</taxon>
        <taxon>Mammalia</taxon>
        <taxon>Eutheria</taxon>
        <taxon>Laurasiatheria</taxon>
        <taxon>Chiroptera</taxon>
        <taxon>Yinpterochiroptera</taxon>
        <taxon>Pteropodoidea</taxon>
        <taxon>Pteropodidae</taxon>
        <taxon>Rousettinae</taxon>
        <taxon>Rousettus</taxon>
    </lineage>
</organism>
<evidence type="ECO:0000256" key="9">
    <source>
        <dbReference type="ARBA" id="ARBA00044712"/>
    </source>
</evidence>
<sequence>MENSAKAVECEKISVEEAKASTDSETESSFSINKNTTAPGTGLSEKAFICGQVDTPKKRKMESAEDLVKESSSEEDAPFKKRKLDAGIVPEEKGSGDSEGISRKRRMETDDFPKDEPSTGDGTQKKRKRELEDVPEKQKNLEEGHSSAVAAHYNELQEVGLEKRSQSRIFYLRNFNNWMKSVLIGEFLENLRQKKKRDITVLDLGCGKGGDLLKWKKGRINKLVCTDIADVSVKQCQQRYEDMKNRCRDNEYIFNAEFITADCSKELLIDKFCDPEMCFDICSCQFVCHYSFESYEQADTMLRNACERLSPGGYFIGTTPNSFELIRRLETSETESFGNEIYTVKFQKKGDYPLFGCKYDFNLEGVVDVPEFLVYFPLLTEMVKKYNMKLVYKKTFLEFYEEKVKNNENKMLLKRMQALEPYPAYENSKLASEKVDDYEHAAKYMKNSKVRLPLGTLSKSEWEATSEYIISIGLLTFSKIVSSDH</sequence>
<feature type="compositionally biased region" description="Basic and acidic residues" evidence="14">
    <location>
        <begin position="90"/>
        <end position="117"/>
    </location>
</feature>
<evidence type="ECO:0000256" key="6">
    <source>
        <dbReference type="ARBA" id="ARBA00022884"/>
    </source>
</evidence>
<evidence type="ECO:0000256" key="2">
    <source>
        <dbReference type="ARBA" id="ARBA00022603"/>
    </source>
</evidence>